<dbReference type="UniPathway" id="UPA00337"/>
<evidence type="ECO:0000256" key="3">
    <source>
        <dbReference type="ARBA" id="ARBA00022737"/>
    </source>
</evidence>
<organism evidence="7 8">
    <name type="scientific">Allobranchiibius huperziae</name>
    <dbReference type="NCBI Taxonomy" id="1874116"/>
    <lineage>
        <taxon>Bacteria</taxon>
        <taxon>Bacillati</taxon>
        <taxon>Actinomycetota</taxon>
        <taxon>Actinomycetes</taxon>
        <taxon>Micrococcales</taxon>
        <taxon>Dermacoccaceae</taxon>
        <taxon>Allobranchiibius</taxon>
    </lineage>
</organism>
<dbReference type="PANTHER" id="PTHR11764">
    <property type="entry name" value="TERPENE CYCLASE/MUTASE FAMILY MEMBER"/>
    <property type="match status" value="1"/>
</dbReference>
<reference evidence="7 8" key="1">
    <citation type="submission" date="2020-07" db="EMBL/GenBank/DDBJ databases">
        <title>Sequencing the genomes of 1000 actinobacteria strains.</title>
        <authorList>
            <person name="Klenk H.-P."/>
        </authorList>
    </citation>
    <scope>NUCLEOTIDE SEQUENCE [LARGE SCALE GENOMIC DNA]</scope>
    <source>
        <strain evidence="7 8">DSM 29531</strain>
    </source>
</reference>
<comment type="caution">
    <text evidence="7">The sequence shown here is derived from an EMBL/GenBank/DDBJ whole genome shotgun (WGS) entry which is preliminary data.</text>
</comment>
<comment type="similarity">
    <text evidence="2">Belongs to the terpene cyclase/mutase family.</text>
</comment>
<dbReference type="PANTHER" id="PTHR11764:SF20">
    <property type="entry name" value="LANOSTEROL SYNTHASE"/>
    <property type="match status" value="1"/>
</dbReference>
<keyword evidence="8" id="KW-1185">Reference proteome</keyword>
<comment type="pathway">
    <text evidence="1">Secondary metabolite biosynthesis; hopanoid biosynthesis.</text>
</comment>
<dbReference type="InterPro" id="IPR032696">
    <property type="entry name" value="SQ_cyclase_C"/>
</dbReference>
<dbReference type="InterPro" id="IPR008930">
    <property type="entry name" value="Terpenoid_cyclase/PrenylTrfase"/>
</dbReference>
<keyword evidence="4 7" id="KW-0413">Isomerase</keyword>
<dbReference type="GO" id="GO:0005811">
    <property type="term" value="C:lipid droplet"/>
    <property type="evidence" value="ECO:0007669"/>
    <property type="project" value="InterPro"/>
</dbReference>
<evidence type="ECO:0000256" key="1">
    <source>
        <dbReference type="ARBA" id="ARBA00004999"/>
    </source>
</evidence>
<accession>A0A853DHW0</accession>
<protein>
    <submittedName>
        <fullName evidence="7">Squalene-hopene/tetraprenyl-beta-curcumene cyclase</fullName>
        <ecNumber evidence="7">4.2.1.129</ecNumber>
        <ecNumber evidence="7">5.4.99.17</ecNumber>
    </submittedName>
</protein>
<gene>
    <name evidence="7" type="ORF">HNR15_000748</name>
</gene>
<keyword evidence="7" id="KW-0456">Lyase</keyword>
<dbReference type="CDD" id="cd02892">
    <property type="entry name" value="SQCY_1"/>
    <property type="match status" value="1"/>
</dbReference>
<evidence type="ECO:0000259" key="5">
    <source>
        <dbReference type="Pfam" id="PF13243"/>
    </source>
</evidence>
<feature type="domain" description="Squalene cyclase N-terminal" evidence="6">
    <location>
        <begin position="29"/>
        <end position="309"/>
    </location>
</feature>
<name>A0A853DHW0_9MICO</name>
<dbReference type="Proteomes" id="UP000571817">
    <property type="component" value="Unassembled WGS sequence"/>
</dbReference>
<feature type="domain" description="Squalene cyclase C-terminal" evidence="5">
    <location>
        <begin position="323"/>
        <end position="639"/>
    </location>
</feature>
<dbReference type="SFLD" id="SFLDG01016">
    <property type="entry name" value="Prenyltransferase_Like_2"/>
    <property type="match status" value="1"/>
</dbReference>
<dbReference type="GO" id="GO:0016829">
    <property type="term" value="F:lyase activity"/>
    <property type="evidence" value="ECO:0007669"/>
    <property type="project" value="UniProtKB-KW"/>
</dbReference>
<dbReference type="EC" id="5.4.99.17" evidence="7"/>
<proteinExistence type="inferred from homology"/>
<dbReference type="AlphaFoldDB" id="A0A853DHW0"/>
<evidence type="ECO:0000313" key="8">
    <source>
        <dbReference type="Proteomes" id="UP000571817"/>
    </source>
</evidence>
<dbReference type="EMBL" id="JACCFW010000001">
    <property type="protein sequence ID" value="NYJ73785.1"/>
    <property type="molecule type" value="Genomic_DNA"/>
</dbReference>
<dbReference type="InterPro" id="IPR032697">
    <property type="entry name" value="SQ_cyclase_N"/>
</dbReference>
<evidence type="ECO:0000313" key="7">
    <source>
        <dbReference type="EMBL" id="NYJ73785.1"/>
    </source>
</evidence>
<dbReference type="InterPro" id="IPR006400">
    <property type="entry name" value="Hopene-cyclase"/>
</dbReference>
<dbReference type="GO" id="GO:0051007">
    <property type="term" value="F:squalene-hopene cyclase activity"/>
    <property type="evidence" value="ECO:0007669"/>
    <property type="project" value="UniProtKB-EC"/>
</dbReference>
<keyword evidence="3" id="KW-0677">Repeat</keyword>
<dbReference type="Pfam" id="PF13243">
    <property type="entry name" value="SQHop_cyclase_C"/>
    <property type="match status" value="1"/>
</dbReference>
<dbReference type="SUPFAM" id="SSF48239">
    <property type="entry name" value="Terpenoid cyclases/Protein prenyltransferases"/>
    <property type="match status" value="2"/>
</dbReference>
<dbReference type="NCBIfam" id="TIGR01787">
    <property type="entry name" value="squalene_cyclas"/>
    <property type="match status" value="1"/>
</dbReference>
<sequence>MTPVLASGSVAGDVDATSDPRSAARAALDAAIAHLSSLQHEQGWWKGDLATNVTMDAEDMMLREFLGIATAETRDQSARWIRSQQREDGTWATFFGGPGNLDTTVEAWVALRIAGDQATAPHMLRAQQFVRAQGGVERSRVFTRIWLALFGLWDWRDLPNLPPELIHLPRWFPLNVYDWGCWARQTIVPLTVVCTLRPRRPLPFAIDELRTGAELEAFAPWSTVGGAFQRADVLLHAYAKRPLRQLRTGAMRRAAEWIIARQEADGGWGGIQPPWVYSILALHLLGYPLEHPVLRAAVDGLEGFVITEDTDEGPIRRVEACQSPVWDTALAVNALLDSGISGDDARVRRAADWLAREQITGDGDWQVRRPGIPSGGWAFEFANDVYPDVDDGAEVVMALRRVGSNRPTLLRRGVDRGIAWTAGMQSKDGGWGAFDADNTRTLATHLPFCDFGAVIDSPSADVTAHVVEMLAAEGRARGERCRRGVAWLLEHQEPDGSWFGRWGANHVYGTGAVVPALVAAGIPADHNAIRASVRWLGEHQNADGGWGEDLRSYRDPDWIGHGASTASQTAWALMALVAAGEADDGGGVVERGIAYLAGTQRADGTWDEDLYTGTGFPGDFYINYGLYRLIFPIWALGRYVGGGPA</sequence>
<dbReference type="NCBIfam" id="TIGR01507">
    <property type="entry name" value="hopene_cyclase"/>
    <property type="match status" value="1"/>
</dbReference>
<evidence type="ECO:0000259" key="6">
    <source>
        <dbReference type="Pfam" id="PF13249"/>
    </source>
</evidence>
<dbReference type="EC" id="4.2.1.129" evidence="7"/>
<dbReference type="Gene3D" id="1.50.10.20">
    <property type="match status" value="2"/>
</dbReference>
<dbReference type="Pfam" id="PF13249">
    <property type="entry name" value="SQHop_cyclase_N"/>
    <property type="match status" value="1"/>
</dbReference>
<evidence type="ECO:0000256" key="4">
    <source>
        <dbReference type="ARBA" id="ARBA00023235"/>
    </source>
</evidence>
<dbReference type="RefSeq" id="WP_179479255.1">
    <property type="nucleotide sequence ID" value="NZ_JACCFW010000001.1"/>
</dbReference>
<dbReference type="InterPro" id="IPR018333">
    <property type="entry name" value="Squalene_cyclase"/>
</dbReference>
<evidence type="ECO:0000256" key="2">
    <source>
        <dbReference type="ARBA" id="ARBA00009755"/>
    </source>
</evidence>
<dbReference type="GO" id="GO:0016104">
    <property type="term" value="P:triterpenoid biosynthetic process"/>
    <property type="evidence" value="ECO:0007669"/>
    <property type="project" value="InterPro"/>
</dbReference>